<comment type="caution">
    <text evidence="4">The sequence shown here is derived from an EMBL/GenBank/DDBJ whole genome shotgun (WGS) entry which is preliminary data.</text>
</comment>
<organism evidence="4 5">
    <name type="scientific">Actinomadura sediminis</name>
    <dbReference type="NCBI Taxonomy" id="1038904"/>
    <lineage>
        <taxon>Bacteria</taxon>
        <taxon>Bacillati</taxon>
        <taxon>Actinomycetota</taxon>
        <taxon>Actinomycetes</taxon>
        <taxon>Streptosporangiales</taxon>
        <taxon>Thermomonosporaceae</taxon>
        <taxon>Actinomadura</taxon>
    </lineage>
</organism>
<dbReference type="Gene3D" id="1.10.357.10">
    <property type="entry name" value="Tetracycline Repressor, domain 2"/>
    <property type="match status" value="1"/>
</dbReference>
<dbReference type="Proteomes" id="UP001596972">
    <property type="component" value="Unassembled WGS sequence"/>
</dbReference>
<evidence type="ECO:0000313" key="4">
    <source>
        <dbReference type="EMBL" id="MFD0902430.1"/>
    </source>
</evidence>
<dbReference type="PRINTS" id="PR00455">
    <property type="entry name" value="HTHTETR"/>
</dbReference>
<dbReference type="PROSITE" id="PS50977">
    <property type="entry name" value="HTH_TETR_2"/>
    <property type="match status" value="1"/>
</dbReference>
<gene>
    <name evidence="4" type="ORF">ACFQ11_18670</name>
</gene>
<dbReference type="PANTHER" id="PTHR30055">
    <property type="entry name" value="HTH-TYPE TRANSCRIPTIONAL REGULATOR RUTR"/>
    <property type="match status" value="1"/>
</dbReference>
<evidence type="ECO:0000256" key="2">
    <source>
        <dbReference type="PROSITE-ProRule" id="PRU00335"/>
    </source>
</evidence>
<keyword evidence="1 2" id="KW-0238">DNA-binding</keyword>
<reference evidence="5" key="1">
    <citation type="journal article" date="2019" name="Int. J. Syst. Evol. Microbiol.">
        <title>The Global Catalogue of Microorganisms (GCM) 10K type strain sequencing project: providing services to taxonomists for standard genome sequencing and annotation.</title>
        <authorList>
            <consortium name="The Broad Institute Genomics Platform"/>
            <consortium name="The Broad Institute Genome Sequencing Center for Infectious Disease"/>
            <person name="Wu L."/>
            <person name="Ma J."/>
        </authorList>
    </citation>
    <scope>NUCLEOTIDE SEQUENCE [LARGE SCALE GENOMIC DNA]</scope>
    <source>
        <strain evidence="5">JCM 31202</strain>
    </source>
</reference>
<evidence type="ECO:0000313" key="5">
    <source>
        <dbReference type="Proteomes" id="UP001596972"/>
    </source>
</evidence>
<feature type="domain" description="HTH tetR-type" evidence="3">
    <location>
        <begin position="22"/>
        <end position="82"/>
    </location>
</feature>
<dbReference type="PROSITE" id="PS01081">
    <property type="entry name" value="HTH_TETR_1"/>
    <property type="match status" value="1"/>
</dbReference>
<dbReference type="InterPro" id="IPR009057">
    <property type="entry name" value="Homeodomain-like_sf"/>
</dbReference>
<sequence length="221" mass="22933">MNGDGGSGAGARQPVRRQARGERRIAQILDAAAGVLAESGYEAATTNRIAAAAGISPGSLYQFFPNKEAIAKALADRFTAQMGGAHRTAFEAADPAAVPLAELIDRVVDPLMAFNLANPGFKALFARPDMPAELTAATRPIQDALLGRVEAILAARAPGLAGDDRTRGARVLIQVFKALVPLVAQAGSQDERDALTAELKRVLAGYMTALEARGGARTSGS</sequence>
<dbReference type="InterPro" id="IPR023772">
    <property type="entry name" value="DNA-bd_HTH_TetR-type_CS"/>
</dbReference>
<accession>A0ABW3ES90</accession>
<dbReference type="EMBL" id="JBHTJA010000035">
    <property type="protein sequence ID" value="MFD0902430.1"/>
    <property type="molecule type" value="Genomic_DNA"/>
</dbReference>
<dbReference type="InterPro" id="IPR041669">
    <property type="entry name" value="TetR_C_15"/>
</dbReference>
<dbReference type="RefSeq" id="WP_378300204.1">
    <property type="nucleotide sequence ID" value="NZ_JBHTJA010000035.1"/>
</dbReference>
<dbReference type="InterPro" id="IPR001647">
    <property type="entry name" value="HTH_TetR"/>
</dbReference>
<feature type="DNA-binding region" description="H-T-H motif" evidence="2">
    <location>
        <begin position="45"/>
        <end position="64"/>
    </location>
</feature>
<dbReference type="PANTHER" id="PTHR30055:SF226">
    <property type="entry name" value="HTH-TYPE TRANSCRIPTIONAL REGULATOR PKSA"/>
    <property type="match status" value="1"/>
</dbReference>
<proteinExistence type="predicted"/>
<protein>
    <submittedName>
        <fullName evidence="4">TetR/AcrR family transcriptional regulator</fullName>
    </submittedName>
</protein>
<dbReference type="Pfam" id="PF17918">
    <property type="entry name" value="TetR_C_15"/>
    <property type="match status" value="1"/>
</dbReference>
<evidence type="ECO:0000259" key="3">
    <source>
        <dbReference type="PROSITE" id="PS50977"/>
    </source>
</evidence>
<dbReference type="Pfam" id="PF00440">
    <property type="entry name" value="TetR_N"/>
    <property type="match status" value="1"/>
</dbReference>
<evidence type="ECO:0000256" key="1">
    <source>
        <dbReference type="ARBA" id="ARBA00023125"/>
    </source>
</evidence>
<name>A0ABW3ES90_9ACTN</name>
<dbReference type="InterPro" id="IPR050109">
    <property type="entry name" value="HTH-type_TetR-like_transc_reg"/>
</dbReference>
<dbReference type="SUPFAM" id="SSF46689">
    <property type="entry name" value="Homeodomain-like"/>
    <property type="match status" value="1"/>
</dbReference>
<keyword evidence="5" id="KW-1185">Reference proteome</keyword>